<evidence type="ECO:0000313" key="8">
    <source>
        <dbReference type="EMBL" id="TMQ65937.1"/>
    </source>
</evidence>
<protein>
    <submittedName>
        <fullName evidence="8">ABC transporter permease</fullName>
    </submittedName>
</protein>
<name>A0A538TQN4_UNCEI</name>
<dbReference type="GO" id="GO:0005886">
    <property type="term" value="C:plasma membrane"/>
    <property type="evidence" value="ECO:0007669"/>
    <property type="project" value="UniProtKB-SubCell"/>
</dbReference>
<evidence type="ECO:0000259" key="7">
    <source>
        <dbReference type="Pfam" id="PF12698"/>
    </source>
</evidence>
<feature type="transmembrane region" description="Helical" evidence="6">
    <location>
        <begin position="352"/>
        <end position="375"/>
    </location>
</feature>
<feature type="transmembrane region" description="Helical" evidence="6">
    <location>
        <begin position="22"/>
        <end position="41"/>
    </location>
</feature>
<accession>A0A538TQN4</accession>
<sequence length="431" mass="45115">MTVNAILTIALKDLKLLARDKAGFFWVLLFPILMAVFFGAISSGGSGNRAAMPIAVVDKDGSPYARAFLSELKKSEALRVREADLDSARLLVRRGQLVAYVALWPGAGRSFGFGGDSAMIELGLDPSRRAEAGYLRGLVTAATFSTMRGQFSTGGSGREMIRQSLATLQTDLTRSPEERRRAAGVLNNLERFMVSLDSTEGAGDTTGAAATTAAGAGGPRIKVIDIAEEENGPRNAYEITFPSSVMWALIGVCMSFAISIVHERIRGTFLRLRLAPISRSQVLAGKGLAAFLAALGAATLLLVLAAVVFNVRITNPPALAVALVAAAFCFTGLMMLISVFGRTHSAVAGAGWAVLLVMSMTGGGMIPLIAMPAWMQSVSNFSLVKWGVLAVEGAIWRGFSAQEMAVPVGILLAAGVVGFAVGARALAGSEG</sequence>
<evidence type="ECO:0000256" key="6">
    <source>
        <dbReference type="SAM" id="Phobius"/>
    </source>
</evidence>
<dbReference type="Proteomes" id="UP000317691">
    <property type="component" value="Unassembled WGS sequence"/>
</dbReference>
<dbReference type="InterPro" id="IPR013525">
    <property type="entry name" value="ABC2_TM"/>
</dbReference>
<evidence type="ECO:0000256" key="5">
    <source>
        <dbReference type="ARBA" id="ARBA00023136"/>
    </source>
</evidence>
<evidence type="ECO:0000256" key="3">
    <source>
        <dbReference type="ARBA" id="ARBA00022692"/>
    </source>
</evidence>
<dbReference type="PANTHER" id="PTHR30294">
    <property type="entry name" value="MEMBRANE COMPONENT OF ABC TRANSPORTER YHHJ-RELATED"/>
    <property type="match status" value="1"/>
</dbReference>
<comment type="subcellular location">
    <subcellularLocation>
        <location evidence="1">Cell membrane</location>
        <topology evidence="1">Multi-pass membrane protein</topology>
    </subcellularLocation>
</comment>
<dbReference type="Pfam" id="PF12698">
    <property type="entry name" value="ABC2_membrane_3"/>
    <property type="match status" value="1"/>
</dbReference>
<evidence type="ECO:0000256" key="2">
    <source>
        <dbReference type="ARBA" id="ARBA00022475"/>
    </source>
</evidence>
<dbReference type="GO" id="GO:0140359">
    <property type="term" value="F:ABC-type transporter activity"/>
    <property type="evidence" value="ECO:0007669"/>
    <property type="project" value="InterPro"/>
</dbReference>
<dbReference type="EMBL" id="VBOZ01000010">
    <property type="protein sequence ID" value="TMQ65937.1"/>
    <property type="molecule type" value="Genomic_DNA"/>
</dbReference>
<comment type="caution">
    <text evidence="8">The sequence shown here is derived from an EMBL/GenBank/DDBJ whole genome shotgun (WGS) entry which is preliminary data.</text>
</comment>
<evidence type="ECO:0000256" key="1">
    <source>
        <dbReference type="ARBA" id="ARBA00004651"/>
    </source>
</evidence>
<keyword evidence="2" id="KW-1003">Cell membrane</keyword>
<evidence type="ECO:0000256" key="4">
    <source>
        <dbReference type="ARBA" id="ARBA00022989"/>
    </source>
</evidence>
<feature type="transmembrane region" description="Helical" evidence="6">
    <location>
        <begin position="283"/>
        <end position="307"/>
    </location>
</feature>
<reference evidence="8 9" key="1">
    <citation type="journal article" date="2019" name="Nat. Microbiol.">
        <title>Mediterranean grassland soil C-N compound turnover is dependent on rainfall and depth, and is mediated by genomically divergent microorganisms.</title>
        <authorList>
            <person name="Diamond S."/>
            <person name="Andeer P.F."/>
            <person name="Li Z."/>
            <person name="Crits-Christoph A."/>
            <person name="Burstein D."/>
            <person name="Anantharaman K."/>
            <person name="Lane K.R."/>
            <person name="Thomas B.C."/>
            <person name="Pan C."/>
            <person name="Northen T.R."/>
            <person name="Banfield J.F."/>
        </authorList>
    </citation>
    <scope>NUCLEOTIDE SEQUENCE [LARGE SCALE GENOMIC DNA]</scope>
    <source>
        <strain evidence="8">WS_9</strain>
    </source>
</reference>
<organism evidence="8 9">
    <name type="scientific">Eiseniibacteriota bacterium</name>
    <dbReference type="NCBI Taxonomy" id="2212470"/>
    <lineage>
        <taxon>Bacteria</taxon>
        <taxon>Candidatus Eiseniibacteriota</taxon>
    </lineage>
</organism>
<feature type="transmembrane region" description="Helical" evidence="6">
    <location>
        <begin position="319"/>
        <end position="340"/>
    </location>
</feature>
<keyword evidence="5 6" id="KW-0472">Membrane</keyword>
<proteinExistence type="predicted"/>
<feature type="transmembrane region" description="Helical" evidence="6">
    <location>
        <begin position="244"/>
        <end position="262"/>
    </location>
</feature>
<dbReference type="PANTHER" id="PTHR30294:SF38">
    <property type="entry name" value="TRANSPORT PERMEASE PROTEIN"/>
    <property type="match status" value="1"/>
</dbReference>
<dbReference type="AlphaFoldDB" id="A0A538TQN4"/>
<feature type="transmembrane region" description="Helical" evidence="6">
    <location>
        <begin position="404"/>
        <end position="427"/>
    </location>
</feature>
<gene>
    <name evidence="8" type="ORF">E6K79_03455</name>
</gene>
<dbReference type="InterPro" id="IPR051449">
    <property type="entry name" value="ABC-2_transporter_component"/>
</dbReference>
<dbReference type="Gene3D" id="3.40.1710.10">
    <property type="entry name" value="abc type-2 transporter like domain"/>
    <property type="match status" value="1"/>
</dbReference>
<keyword evidence="4 6" id="KW-1133">Transmembrane helix</keyword>
<evidence type="ECO:0000313" key="9">
    <source>
        <dbReference type="Proteomes" id="UP000317691"/>
    </source>
</evidence>
<feature type="domain" description="ABC-2 type transporter transmembrane" evidence="7">
    <location>
        <begin position="21"/>
        <end position="423"/>
    </location>
</feature>
<keyword evidence="3 6" id="KW-0812">Transmembrane</keyword>